<feature type="transmembrane region" description="Helical" evidence="10">
    <location>
        <begin position="161"/>
        <end position="182"/>
    </location>
</feature>
<dbReference type="InterPro" id="IPR051050">
    <property type="entry name" value="Lipid_II_flippase_MurJ/MviN"/>
</dbReference>
<feature type="transmembrane region" description="Helical" evidence="10">
    <location>
        <begin position="354"/>
        <end position="374"/>
    </location>
</feature>
<dbReference type="GO" id="GO:0009252">
    <property type="term" value="P:peptidoglycan biosynthetic process"/>
    <property type="evidence" value="ECO:0007669"/>
    <property type="project" value="UniProtKB-UniRule"/>
</dbReference>
<evidence type="ECO:0000313" key="12">
    <source>
        <dbReference type="EMBL" id="SBT08750.1"/>
    </source>
</evidence>
<dbReference type="HAMAP" id="MF_02078">
    <property type="entry name" value="MurJ_MviN"/>
    <property type="match status" value="1"/>
</dbReference>
<comment type="pathway">
    <text evidence="10">Cell wall biogenesis; peptidoglycan biosynthesis.</text>
</comment>
<dbReference type="AlphaFoldDB" id="A0A1A8XUL5"/>
<name>A0A1A8XUL5_9PROT</name>
<keyword evidence="7 10" id="KW-0472">Membrane</keyword>
<dbReference type="PRINTS" id="PR01806">
    <property type="entry name" value="VIRFACTRMVIN"/>
</dbReference>
<dbReference type="CDD" id="cd13123">
    <property type="entry name" value="MATE_MurJ_like"/>
    <property type="match status" value="1"/>
</dbReference>
<evidence type="ECO:0000256" key="7">
    <source>
        <dbReference type="ARBA" id="ARBA00023136"/>
    </source>
</evidence>
<dbReference type="PANTHER" id="PTHR47019:SF1">
    <property type="entry name" value="LIPID II FLIPPASE MURJ"/>
    <property type="match status" value="1"/>
</dbReference>
<dbReference type="STRING" id="1860102.ACCAA_630002"/>
<evidence type="ECO:0000256" key="4">
    <source>
        <dbReference type="ARBA" id="ARBA00022960"/>
    </source>
</evidence>
<keyword evidence="4 10" id="KW-0133">Cell shape</keyword>
<comment type="function">
    <text evidence="8 10 11">Involved in peptidoglycan biosynthesis. Transports lipid-linked peptidoglycan precursors from the inner to the outer leaflet of the cytoplasmic membrane.</text>
</comment>
<dbReference type="GO" id="GO:0071555">
    <property type="term" value="P:cell wall organization"/>
    <property type="evidence" value="ECO:0007669"/>
    <property type="project" value="UniProtKB-UniRule"/>
</dbReference>
<evidence type="ECO:0000256" key="8">
    <source>
        <dbReference type="ARBA" id="ARBA00060041"/>
    </source>
</evidence>
<comment type="similarity">
    <text evidence="9 10 11">Belongs to the MurJ/MviN family.</text>
</comment>
<feature type="transmembrane region" description="Helical" evidence="10">
    <location>
        <begin position="386"/>
        <end position="404"/>
    </location>
</feature>
<organism evidence="12 13">
    <name type="scientific">Candidatus Accumulibacter aalborgensis</name>
    <dbReference type="NCBI Taxonomy" id="1860102"/>
    <lineage>
        <taxon>Bacteria</taxon>
        <taxon>Pseudomonadati</taxon>
        <taxon>Pseudomonadota</taxon>
        <taxon>Betaproteobacteria</taxon>
        <taxon>Candidatus Accumulibacter</taxon>
    </lineage>
</organism>
<evidence type="ECO:0000256" key="6">
    <source>
        <dbReference type="ARBA" id="ARBA00022989"/>
    </source>
</evidence>
<dbReference type="GO" id="GO:0008360">
    <property type="term" value="P:regulation of cell shape"/>
    <property type="evidence" value="ECO:0007669"/>
    <property type="project" value="UniProtKB-UniRule"/>
</dbReference>
<evidence type="ECO:0000256" key="9">
    <source>
        <dbReference type="ARBA" id="ARBA00061532"/>
    </source>
</evidence>
<sequence>MNLLRTLATVSSMTLLSRILGFVRDFVIARAFGAGMLTDAFFVAFKLPNLLRRMFAEGAFSQAFVPVLGEYRSKRGSEETRQLVDRVASLLFLVVLAVTLLGMAAAPLLVYLSAPGFADNADKFALTVNLTRVTFPYILFMSLVALAGGVLNTWSRFVVPAFTPVLLNVAFIVMALYAAPWFDPPIMALGWAVFLGGALQLAFQIPSLKRLGMLPRFSIDLHDEGVRRIFRLMAPALLGVSVAQVSLLLNTIFASFLNTGSVSWLYYADRLMEFPAGLLGAALGTILLPSLSKCHAAGRHDEYSRLLDWGLRLTFLLAAPAALALAILAVPLIATLFHHGAFSITDVFRTRDALVAYSLGLLGMILVKILAPGFYARQNVRTPVRIAILTLSVTQLLNLILIRWLAHAGLALAIGLAAMLNAALLYRGLRAREIYTPQPGWSLFYGRLALAMLTMGAALWFVAGDAADWLRWSLTQRLLRLSLVVTFGAGVYFATLWVAGFRLRDFKRSAAE</sequence>
<feature type="transmembrane region" description="Helical" evidence="10">
    <location>
        <begin position="410"/>
        <end position="429"/>
    </location>
</feature>
<keyword evidence="10 11" id="KW-0813">Transport</keyword>
<evidence type="ECO:0000256" key="10">
    <source>
        <dbReference type="HAMAP-Rule" id="MF_02078"/>
    </source>
</evidence>
<evidence type="ECO:0000256" key="11">
    <source>
        <dbReference type="PIRNR" id="PIRNR002869"/>
    </source>
</evidence>
<dbReference type="UniPathway" id="UPA00219"/>
<feature type="transmembrane region" description="Helical" evidence="10">
    <location>
        <begin position="313"/>
        <end position="334"/>
    </location>
</feature>
<feature type="transmembrane region" description="Helical" evidence="10">
    <location>
        <begin position="441"/>
        <end position="463"/>
    </location>
</feature>
<keyword evidence="5 10" id="KW-0573">Peptidoglycan synthesis</keyword>
<dbReference type="PANTHER" id="PTHR47019">
    <property type="entry name" value="LIPID II FLIPPASE MURJ"/>
    <property type="match status" value="1"/>
</dbReference>
<feature type="transmembrane region" description="Helical" evidence="10">
    <location>
        <begin position="274"/>
        <end position="292"/>
    </location>
</feature>
<dbReference type="Pfam" id="PF03023">
    <property type="entry name" value="MurJ"/>
    <property type="match status" value="1"/>
</dbReference>
<feature type="transmembrane region" description="Helical" evidence="10">
    <location>
        <begin position="31"/>
        <end position="51"/>
    </location>
</feature>
<dbReference type="InterPro" id="IPR004268">
    <property type="entry name" value="MurJ"/>
</dbReference>
<dbReference type="GO" id="GO:0005886">
    <property type="term" value="C:plasma membrane"/>
    <property type="evidence" value="ECO:0007669"/>
    <property type="project" value="UniProtKB-SubCell"/>
</dbReference>
<evidence type="ECO:0000313" key="13">
    <source>
        <dbReference type="Proteomes" id="UP000199169"/>
    </source>
</evidence>
<feature type="transmembrane region" description="Helical" evidence="10">
    <location>
        <begin position="229"/>
        <end position="254"/>
    </location>
</feature>
<keyword evidence="3 10" id="KW-0812">Transmembrane</keyword>
<feature type="transmembrane region" description="Helical" evidence="10">
    <location>
        <begin position="188"/>
        <end position="208"/>
    </location>
</feature>
<evidence type="ECO:0000256" key="2">
    <source>
        <dbReference type="ARBA" id="ARBA00022475"/>
    </source>
</evidence>
<dbReference type="GO" id="GO:0015648">
    <property type="term" value="F:lipid-linked peptidoglycan transporter activity"/>
    <property type="evidence" value="ECO:0007669"/>
    <property type="project" value="UniProtKB-UniRule"/>
</dbReference>
<dbReference type="Proteomes" id="UP000199169">
    <property type="component" value="Unassembled WGS sequence"/>
</dbReference>
<keyword evidence="2 10" id="KW-1003">Cell membrane</keyword>
<dbReference type="NCBIfam" id="TIGR01695">
    <property type="entry name" value="murJ_mviN"/>
    <property type="match status" value="1"/>
</dbReference>
<accession>A0A1A8XUL5</accession>
<evidence type="ECO:0000256" key="1">
    <source>
        <dbReference type="ARBA" id="ARBA00004651"/>
    </source>
</evidence>
<evidence type="ECO:0000256" key="3">
    <source>
        <dbReference type="ARBA" id="ARBA00022692"/>
    </source>
</evidence>
<comment type="subcellular location">
    <subcellularLocation>
        <location evidence="10">Cell inner membrane</location>
        <topology evidence="10">Multi-pass membrane protein</topology>
    </subcellularLocation>
    <subcellularLocation>
        <location evidence="1">Cell membrane</location>
        <topology evidence="1">Multi-pass membrane protein</topology>
    </subcellularLocation>
</comment>
<dbReference type="GO" id="GO:0034204">
    <property type="term" value="P:lipid translocation"/>
    <property type="evidence" value="ECO:0007669"/>
    <property type="project" value="TreeGrafter"/>
</dbReference>
<protein>
    <recommendedName>
        <fullName evidence="10">Probable lipid II flippase MurJ</fullName>
    </recommendedName>
</protein>
<keyword evidence="13" id="KW-1185">Reference proteome</keyword>
<feature type="transmembrane region" description="Helical" evidence="10">
    <location>
        <begin position="90"/>
        <end position="114"/>
    </location>
</feature>
<dbReference type="PIRSF" id="PIRSF002869">
    <property type="entry name" value="MviN"/>
    <property type="match status" value="1"/>
</dbReference>
<keyword evidence="10 11" id="KW-0961">Cell wall biogenesis/degradation</keyword>
<evidence type="ECO:0000256" key="5">
    <source>
        <dbReference type="ARBA" id="ARBA00022984"/>
    </source>
</evidence>
<reference evidence="12 13" key="1">
    <citation type="submission" date="2016-06" db="EMBL/GenBank/DDBJ databases">
        <authorList>
            <person name="Kjaerup R.B."/>
            <person name="Dalgaard T.S."/>
            <person name="Juul-Madsen H.R."/>
        </authorList>
    </citation>
    <scope>NUCLEOTIDE SEQUENCE [LARGE SCALE GENOMIC DNA]</scope>
    <source>
        <strain evidence="12">3</strain>
    </source>
</reference>
<dbReference type="RefSeq" id="WP_186408428.1">
    <property type="nucleotide sequence ID" value="NZ_FLQX01000142.1"/>
</dbReference>
<feature type="transmembrane region" description="Helical" evidence="10">
    <location>
        <begin position="478"/>
        <end position="499"/>
    </location>
</feature>
<keyword evidence="10" id="KW-0997">Cell inner membrane</keyword>
<gene>
    <name evidence="12" type="primary">mviN</name>
    <name evidence="10" type="synonym">murJ</name>
    <name evidence="12" type="ORF">ACCAA_630002</name>
</gene>
<proteinExistence type="inferred from homology"/>
<feature type="transmembrane region" description="Helical" evidence="10">
    <location>
        <begin position="134"/>
        <end position="154"/>
    </location>
</feature>
<keyword evidence="6 10" id="KW-1133">Transmembrane helix</keyword>
<dbReference type="EMBL" id="FLQX01000142">
    <property type="protein sequence ID" value="SBT08750.1"/>
    <property type="molecule type" value="Genomic_DNA"/>
</dbReference>